<dbReference type="GO" id="GO:0016020">
    <property type="term" value="C:membrane"/>
    <property type="evidence" value="ECO:0007669"/>
    <property type="project" value="UniProtKB-SubCell"/>
</dbReference>
<evidence type="ECO:0000256" key="2">
    <source>
        <dbReference type="ARBA" id="ARBA00022692"/>
    </source>
</evidence>
<dbReference type="Proteomes" id="UP000254589">
    <property type="component" value="Unassembled WGS sequence"/>
</dbReference>
<dbReference type="AlphaFoldDB" id="A0AAJ5D2H9"/>
<evidence type="ECO:0000313" key="7">
    <source>
        <dbReference type="Proteomes" id="UP000254589"/>
    </source>
</evidence>
<keyword evidence="4 5" id="KW-0472">Membrane</keyword>
<keyword evidence="2 5" id="KW-0812">Transmembrane</keyword>
<dbReference type="InterPro" id="IPR035906">
    <property type="entry name" value="MetI-like_sf"/>
</dbReference>
<comment type="subcellular location">
    <subcellularLocation>
        <location evidence="1">Membrane</location>
        <topology evidence="1">Multi-pass membrane protein</topology>
    </subcellularLocation>
</comment>
<organism evidence="6 7">
    <name type="scientific">Pandoraea pulmonicola</name>
    <dbReference type="NCBI Taxonomy" id="93221"/>
    <lineage>
        <taxon>Bacteria</taxon>
        <taxon>Pseudomonadati</taxon>
        <taxon>Pseudomonadota</taxon>
        <taxon>Betaproteobacteria</taxon>
        <taxon>Burkholderiales</taxon>
        <taxon>Burkholderiaceae</taxon>
        <taxon>Pandoraea</taxon>
    </lineage>
</organism>
<accession>A0AAJ5D2H9</accession>
<gene>
    <name evidence="6" type="ORF">NCTC13159_04149</name>
</gene>
<name>A0AAJ5D2H9_PANPU</name>
<feature type="transmembrane region" description="Helical" evidence="5">
    <location>
        <begin position="60"/>
        <end position="84"/>
    </location>
</feature>
<dbReference type="SUPFAM" id="SSF161098">
    <property type="entry name" value="MetI-like"/>
    <property type="match status" value="1"/>
</dbReference>
<sequence length="126" mass="13907">MRDLTLPRGWRVALLLPALAVFLAFWLLPMAALVQVSGDGHAFETYRAILTNARYLDSLWQTVVLSALVTLATLALSLVAGLFLTRHDFVGKSALVSMLTLPWRFRAWWSVSWSSCSQGARASSAI</sequence>
<evidence type="ECO:0000256" key="3">
    <source>
        <dbReference type="ARBA" id="ARBA00022989"/>
    </source>
</evidence>
<comment type="caution">
    <text evidence="6">The sequence shown here is derived from an EMBL/GenBank/DDBJ whole genome shotgun (WGS) entry which is preliminary data.</text>
</comment>
<proteinExistence type="predicted"/>
<evidence type="ECO:0000256" key="4">
    <source>
        <dbReference type="ARBA" id="ARBA00023136"/>
    </source>
</evidence>
<evidence type="ECO:0000313" key="6">
    <source>
        <dbReference type="EMBL" id="SUA92615.1"/>
    </source>
</evidence>
<dbReference type="Gene3D" id="1.10.3720.10">
    <property type="entry name" value="MetI-like"/>
    <property type="match status" value="1"/>
</dbReference>
<keyword evidence="3 5" id="KW-1133">Transmembrane helix</keyword>
<protein>
    <submittedName>
        <fullName evidence="6">ABC-type sulfate transport system, permease component</fullName>
    </submittedName>
</protein>
<evidence type="ECO:0000256" key="1">
    <source>
        <dbReference type="ARBA" id="ARBA00004141"/>
    </source>
</evidence>
<dbReference type="EMBL" id="UGSJ01000001">
    <property type="protein sequence ID" value="SUA92615.1"/>
    <property type="molecule type" value="Genomic_DNA"/>
</dbReference>
<reference evidence="6 7" key="1">
    <citation type="submission" date="2018-06" db="EMBL/GenBank/DDBJ databases">
        <authorList>
            <consortium name="Pathogen Informatics"/>
            <person name="Doyle S."/>
        </authorList>
    </citation>
    <scope>NUCLEOTIDE SEQUENCE [LARGE SCALE GENOMIC DNA]</scope>
    <source>
        <strain evidence="6 7">NCTC13159</strain>
    </source>
</reference>
<evidence type="ECO:0000256" key="5">
    <source>
        <dbReference type="SAM" id="Phobius"/>
    </source>
</evidence>